<protein>
    <recommendedName>
        <fullName evidence="6">PspA/IM30 family protein</fullName>
    </recommendedName>
</protein>
<keyword evidence="4" id="KW-0732">Signal</keyword>
<evidence type="ECO:0000313" key="5">
    <source>
        <dbReference type="EMBL" id="CAE0374713.1"/>
    </source>
</evidence>
<evidence type="ECO:0000256" key="4">
    <source>
        <dbReference type="SAM" id="SignalP"/>
    </source>
</evidence>
<proteinExistence type="inferred from homology"/>
<feature type="compositionally biased region" description="Basic and acidic residues" evidence="3">
    <location>
        <begin position="291"/>
        <end position="305"/>
    </location>
</feature>
<accession>A0A7S3K4X7</accession>
<feature type="signal peptide" evidence="4">
    <location>
        <begin position="1"/>
        <end position="19"/>
    </location>
</feature>
<dbReference type="PANTHER" id="PTHR31088">
    <property type="entry name" value="MEMBRANE-ASSOCIATED PROTEIN VIPP1, CHLOROPLASTIC"/>
    <property type="match status" value="1"/>
</dbReference>
<sequence>MIRVCVVLLASIVVRNAGGFGVTSTTNSKLITSSTKFVRSQYTQRGVVSMNIFDRFSRVAKANINNVLNKWEDPEKVLNQAVEDLQKDLVKIRQSYAEVMATQKRMQRQKDQAENLANEWYRRAQLALESDDEELAREALSRKQQQDDQISSLDDQIRLQSESLNKLYDSMQTLENKIAEAKSTKDQYIARARTAKTATKVNDMLSSVTGSTSMDAFERMKEKVEMLETEAEVAGELTQGTASSIDSETKFRQLEMGSKVDDELSRMKRALNAGNENAPKALPADPAVEDELSKLKEKQASAETK</sequence>
<gene>
    <name evidence="5" type="ORF">ALAG00032_LOCUS15517</name>
</gene>
<organism evidence="5">
    <name type="scientific">Aureoumbra lagunensis</name>
    <dbReference type="NCBI Taxonomy" id="44058"/>
    <lineage>
        <taxon>Eukaryota</taxon>
        <taxon>Sar</taxon>
        <taxon>Stramenopiles</taxon>
        <taxon>Ochrophyta</taxon>
        <taxon>Pelagophyceae</taxon>
        <taxon>Pelagomonadales</taxon>
        <taxon>Aureoumbra</taxon>
    </lineage>
</organism>
<evidence type="ECO:0000256" key="2">
    <source>
        <dbReference type="SAM" id="Coils"/>
    </source>
</evidence>
<keyword evidence="2" id="KW-0175">Coiled coil</keyword>
<evidence type="ECO:0008006" key="6">
    <source>
        <dbReference type="Google" id="ProtNLM"/>
    </source>
</evidence>
<dbReference type="PANTHER" id="PTHR31088:SF6">
    <property type="entry name" value="PHAGE SHOCK PROTEIN A"/>
    <property type="match status" value="1"/>
</dbReference>
<feature type="region of interest" description="Disordered" evidence="3">
    <location>
        <begin position="268"/>
        <end position="305"/>
    </location>
</feature>
<evidence type="ECO:0000256" key="3">
    <source>
        <dbReference type="SAM" id="MobiDB-lite"/>
    </source>
</evidence>
<dbReference type="EMBL" id="HBIJ01023477">
    <property type="protein sequence ID" value="CAE0374713.1"/>
    <property type="molecule type" value="Transcribed_RNA"/>
</dbReference>
<dbReference type="Pfam" id="PF04012">
    <property type="entry name" value="PspA_IM30"/>
    <property type="match status" value="1"/>
</dbReference>
<feature type="chain" id="PRO_5031009818" description="PspA/IM30 family protein" evidence="4">
    <location>
        <begin position="20"/>
        <end position="305"/>
    </location>
</feature>
<evidence type="ECO:0000256" key="1">
    <source>
        <dbReference type="ARBA" id="ARBA00043985"/>
    </source>
</evidence>
<comment type="similarity">
    <text evidence="1">Belongs to the PspA/Vipp/IM30 family.</text>
</comment>
<dbReference type="InterPro" id="IPR007157">
    <property type="entry name" value="PspA_VIPP1"/>
</dbReference>
<reference evidence="5" key="1">
    <citation type="submission" date="2021-01" db="EMBL/GenBank/DDBJ databases">
        <authorList>
            <person name="Corre E."/>
            <person name="Pelletier E."/>
            <person name="Niang G."/>
            <person name="Scheremetjew M."/>
            <person name="Finn R."/>
            <person name="Kale V."/>
            <person name="Holt S."/>
            <person name="Cochrane G."/>
            <person name="Meng A."/>
            <person name="Brown T."/>
            <person name="Cohen L."/>
        </authorList>
    </citation>
    <scope>NUCLEOTIDE SEQUENCE</scope>
    <source>
        <strain evidence="5">CCMP1510</strain>
    </source>
</reference>
<dbReference type="AlphaFoldDB" id="A0A7S3K4X7"/>
<name>A0A7S3K4X7_9STRA</name>
<feature type="coiled-coil region" evidence="2">
    <location>
        <begin position="164"/>
        <end position="191"/>
    </location>
</feature>
<feature type="coiled-coil region" evidence="2">
    <location>
        <begin position="96"/>
        <end position="123"/>
    </location>
</feature>